<keyword evidence="5" id="KW-0067">ATP-binding</keyword>
<keyword evidence="6 10" id="KW-0346">Stress response</keyword>
<evidence type="ECO:0000256" key="9">
    <source>
        <dbReference type="SAM" id="MobiDB-lite"/>
    </source>
</evidence>
<comment type="subcellular location">
    <subcellularLocation>
        <location evidence="1">Cytoplasm</location>
    </subcellularLocation>
</comment>
<proteinExistence type="inferred from homology"/>
<evidence type="ECO:0000256" key="2">
    <source>
        <dbReference type="ARBA" id="ARBA00022490"/>
    </source>
</evidence>
<dbReference type="Gene3D" id="3.30.420.40">
    <property type="match status" value="2"/>
</dbReference>
<feature type="compositionally biased region" description="Basic and acidic residues" evidence="9">
    <location>
        <begin position="336"/>
        <end position="346"/>
    </location>
</feature>
<name>A0A9Q0YVF3_SALPP</name>
<dbReference type="EMBL" id="JAPFFK010000015">
    <property type="protein sequence ID" value="KAJ6711611.1"/>
    <property type="molecule type" value="Genomic_DNA"/>
</dbReference>
<dbReference type="GO" id="GO:0005634">
    <property type="term" value="C:nucleus"/>
    <property type="evidence" value="ECO:0007669"/>
    <property type="project" value="TreeGrafter"/>
</dbReference>
<keyword evidence="3" id="KW-0597">Phosphoprotein</keyword>
<dbReference type="InterPro" id="IPR029048">
    <property type="entry name" value="HSP70_C_sf"/>
</dbReference>
<dbReference type="Proteomes" id="UP001151532">
    <property type="component" value="Chromosome 1"/>
</dbReference>
<dbReference type="InterPro" id="IPR043129">
    <property type="entry name" value="ATPase_NBD"/>
</dbReference>
<feature type="region of interest" description="Disordered" evidence="9">
    <location>
        <begin position="604"/>
        <end position="676"/>
    </location>
</feature>
<dbReference type="Pfam" id="PF00012">
    <property type="entry name" value="HSP70"/>
    <property type="match status" value="1"/>
</dbReference>
<evidence type="ECO:0000256" key="8">
    <source>
        <dbReference type="ARBA" id="ARBA00061090"/>
    </source>
</evidence>
<evidence type="ECO:0000313" key="11">
    <source>
        <dbReference type="Proteomes" id="UP001151532"/>
    </source>
</evidence>
<sequence length="676" mass="74957">MQQWWIAVLADLPENDQLNVAFVDVGHASMQVCIAGFKKGQLKILAHSFDRSLGGRDFDEALFQHFTTKFKAEYHIDVNQNARACLRLRAACEKLKKVLSANPEAPLNIECLMEEKDVRGFIKREEFEQISIPILERVKRPLEKALQDAGLAVENVHTVEVVGSASRIPSIMKILTEFFGKEPKRTMNSSECVSRGCALQCAILSPTFKVREFQVQECFPFSIAISWKGAAPDSQNGAADNQQGTIVFPKGNPIPSIKALTFYRSGTFSIDVKYADVSELQAPDKISTYTIGPFQSTKSERAKVKVKVRLNLHGIVSVESATLLEEEEVEVPVTKEPSKEPAKMDTDEVPSDAATKGPNEADANMEEAKSAADASGVENGVPEADKPTQMETDTKVEAPKKKVKKTNIPVSEVVYGGIPAAEVEKLLEKEYEMALQDRVMEETKEKKNAVEAYVYDMRNKLSDKYQEFVTDPEREGFTAKLQETEDWLYEDGEDETKGVYVAKLEELKKQGDPIEVRYKEYTERGPVLDQLVYCINSYREAAVSSDPKFEHIDLTEKQKVLNECVESEAWLREKKQHQDSLPKYATPVLLSADVRKKAEALDRFCRPIMTKPKPAKPATPETPATPPPQGGEQQQQGDANADPNANAGANETAGAASGEVPPASGEPMETDKSETA</sequence>
<dbReference type="PANTHER" id="PTHR45639">
    <property type="entry name" value="HSC70CB, ISOFORM G-RELATED"/>
    <property type="match status" value="1"/>
</dbReference>
<feature type="compositionally biased region" description="Basic and acidic residues" evidence="9">
    <location>
        <begin position="383"/>
        <end position="400"/>
    </location>
</feature>
<evidence type="ECO:0000256" key="1">
    <source>
        <dbReference type="ARBA" id="ARBA00004496"/>
    </source>
</evidence>
<dbReference type="PANTHER" id="PTHR45639:SF4">
    <property type="entry name" value="HSC70CB, ISOFORM G"/>
    <property type="match status" value="1"/>
</dbReference>
<evidence type="ECO:0000256" key="7">
    <source>
        <dbReference type="ARBA" id="ARBA00023186"/>
    </source>
</evidence>
<dbReference type="OrthoDB" id="434160at2759"/>
<evidence type="ECO:0000256" key="6">
    <source>
        <dbReference type="ARBA" id="ARBA00023016"/>
    </source>
</evidence>
<evidence type="ECO:0000313" key="10">
    <source>
        <dbReference type="EMBL" id="KAJ6711611.1"/>
    </source>
</evidence>
<dbReference type="SUPFAM" id="SSF100934">
    <property type="entry name" value="Heat shock protein 70kD (HSP70), C-terminal subdomain"/>
    <property type="match status" value="2"/>
</dbReference>
<feature type="compositionally biased region" description="Low complexity" evidence="9">
    <location>
        <begin position="630"/>
        <end position="658"/>
    </location>
</feature>
<reference evidence="10" key="1">
    <citation type="submission" date="2022-11" db="EMBL/GenBank/DDBJ databases">
        <authorList>
            <person name="Hyden B.L."/>
            <person name="Feng K."/>
            <person name="Yates T."/>
            <person name="Jawdy S."/>
            <person name="Smart L.B."/>
            <person name="Muchero W."/>
        </authorList>
    </citation>
    <scope>NUCLEOTIDE SEQUENCE</scope>
    <source>
        <tissue evidence="10">Shoot tip</tissue>
    </source>
</reference>
<dbReference type="FunFam" id="1.20.1270.10:FF:000002">
    <property type="entry name" value="Heat shock 70 kDa protein 4"/>
    <property type="match status" value="1"/>
</dbReference>
<keyword evidence="7" id="KW-0143">Chaperone</keyword>
<feature type="region of interest" description="Disordered" evidence="9">
    <location>
        <begin position="326"/>
        <end position="400"/>
    </location>
</feature>
<dbReference type="Gene3D" id="2.60.34.10">
    <property type="entry name" value="Substrate Binding Domain Of DNAk, Chain A, domain 1"/>
    <property type="match status" value="1"/>
</dbReference>
<dbReference type="FunFam" id="2.60.34.10:FF:000031">
    <property type="entry name" value="Heat shock 70 kDa protein 14"/>
    <property type="match status" value="1"/>
</dbReference>
<dbReference type="InterPro" id="IPR013126">
    <property type="entry name" value="Hsp_70_fam"/>
</dbReference>
<dbReference type="PRINTS" id="PR00301">
    <property type="entry name" value="HEATSHOCK70"/>
</dbReference>
<accession>A0A9Q0YVF3</accession>
<dbReference type="Gene3D" id="3.90.640.10">
    <property type="entry name" value="Actin, Chain A, domain 4"/>
    <property type="match status" value="1"/>
</dbReference>
<dbReference type="SUPFAM" id="SSF53067">
    <property type="entry name" value="Actin-like ATPase domain"/>
    <property type="match status" value="1"/>
</dbReference>
<protein>
    <submittedName>
        <fullName evidence="10">HEAT SHOCK 70 kDa PROTEIN 14</fullName>
    </submittedName>
</protein>
<dbReference type="Gene3D" id="1.20.1270.10">
    <property type="match status" value="1"/>
</dbReference>
<organism evidence="10 11">
    <name type="scientific">Salix purpurea</name>
    <name type="common">Purple osier willow</name>
    <dbReference type="NCBI Taxonomy" id="77065"/>
    <lineage>
        <taxon>Eukaryota</taxon>
        <taxon>Viridiplantae</taxon>
        <taxon>Streptophyta</taxon>
        <taxon>Embryophyta</taxon>
        <taxon>Tracheophyta</taxon>
        <taxon>Spermatophyta</taxon>
        <taxon>Magnoliopsida</taxon>
        <taxon>eudicotyledons</taxon>
        <taxon>Gunneridae</taxon>
        <taxon>Pentapetalae</taxon>
        <taxon>rosids</taxon>
        <taxon>fabids</taxon>
        <taxon>Malpighiales</taxon>
        <taxon>Salicaceae</taxon>
        <taxon>Saliceae</taxon>
        <taxon>Salix</taxon>
    </lineage>
</organism>
<dbReference type="SUPFAM" id="SSF100920">
    <property type="entry name" value="Heat shock protein 70kD (HSP70), peptide-binding domain"/>
    <property type="match status" value="1"/>
</dbReference>
<dbReference type="GO" id="GO:0005829">
    <property type="term" value="C:cytosol"/>
    <property type="evidence" value="ECO:0007669"/>
    <property type="project" value="TreeGrafter"/>
</dbReference>
<reference evidence="10" key="2">
    <citation type="journal article" date="2023" name="Int. J. Mol. Sci.">
        <title>De Novo Assembly and Annotation of 11 Diverse Shrub Willow (Salix) Genomes Reveals Novel Gene Organization in Sex-Linked Regions.</title>
        <authorList>
            <person name="Hyden B."/>
            <person name="Feng K."/>
            <person name="Yates T.B."/>
            <person name="Jawdy S."/>
            <person name="Cereghino C."/>
            <person name="Smart L.B."/>
            <person name="Muchero W."/>
        </authorList>
    </citation>
    <scope>NUCLEOTIDE SEQUENCE</scope>
    <source>
        <tissue evidence="10">Shoot tip</tissue>
    </source>
</reference>
<keyword evidence="2" id="KW-0963">Cytoplasm</keyword>
<evidence type="ECO:0000256" key="4">
    <source>
        <dbReference type="ARBA" id="ARBA00022741"/>
    </source>
</evidence>
<gene>
    <name evidence="10" type="ORF">OIU79_007947</name>
</gene>
<evidence type="ECO:0000256" key="3">
    <source>
        <dbReference type="ARBA" id="ARBA00022553"/>
    </source>
</evidence>
<dbReference type="GO" id="GO:0005524">
    <property type="term" value="F:ATP binding"/>
    <property type="evidence" value="ECO:0007669"/>
    <property type="project" value="UniProtKB-KW"/>
</dbReference>
<dbReference type="FunFam" id="3.90.640.10:FF:000004">
    <property type="entry name" value="Heat shock 70 kDa protein 4"/>
    <property type="match status" value="1"/>
</dbReference>
<keyword evidence="11" id="KW-1185">Reference proteome</keyword>
<evidence type="ECO:0000256" key="5">
    <source>
        <dbReference type="ARBA" id="ARBA00022840"/>
    </source>
</evidence>
<dbReference type="GO" id="GO:0140662">
    <property type="term" value="F:ATP-dependent protein folding chaperone"/>
    <property type="evidence" value="ECO:0007669"/>
    <property type="project" value="InterPro"/>
</dbReference>
<comment type="similarity">
    <text evidence="8">Belongs to the heat shock protein 70 (TC 1.A.33) family. HSP110/SSE subfamily.</text>
</comment>
<comment type="caution">
    <text evidence="10">The sequence shown here is derived from an EMBL/GenBank/DDBJ whole genome shotgun (WGS) entry which is preliminary data.</text>
</comment>
<dbReference type="InterPro" id="IPR029047">
    <property type="entry name" value="HSP70_peptide-bd_sf"/>
</dbReference>
<dbReference type="AlphaFoldDB" id="A0A9Q0YVF3"/>
<keyword evidence="4" id="KW-0547">Nucleotide-binding</keyword>